<sequence>METENSVSNHNNFIKSYIYITLVVALVVLLSFFYFSKNFYVSPKLYKTPVVKGSKSSYINVYLGEGFKDPGYIKISSTTTYGEVLSLYINSYNPLTSKPINLDNFVSSNEIINIEPLKSISQQNNVNDDIPFKNYDINRTNISELTAVPGIGEKTAQLIIEYIDLNKPISDLNDLLNIKGIGEKTLENIRKYYK</sequence>
<dbReference type="InterPro" id="IPR010994">
    <property type="entry name" value="RuvA_2-like"/>
</dbReference>
<gene>
    <name evidence="3" type="ORF">COV24_00325</name>
</gene>
<comment type="caution">
    <text evidence="3">The sequence shown here is derived from an EMBL/GenBank/DDBJ whole genome shotgun (WGS) entry which is preliminary data.</text>
</comment>
<dbReference type="Proteomes" id="UP000230214">
    <property type="component" value="Unassembled WGS sequence"/>
</dbReference>
<keyword evidence="1" id="KW-0812">Transmembrane</keyword>
<dbReference type="GO" id="GO:0003677">
    <property type="term" value="F:DNA binding"/>
    <property type="evidence" value="ECO:0007669"/>
    <property type="project" value="InterPro"/>
</dbReference>
<dbReference type="Pfam" id="PF12836">
    <property type="entry name" value="HHH_3"/>
    <property type="match status" value="1"/>
</dbReference>
<dbReference type="EMBL" id="PCXU01000005">
    <property type="protein sequence ID" value="PIR43884.1"/>
    <property type="molecule type" value="Genomic_DNA"/>
</dbReference>
<evidence type="ECO:0000256" key="1">
    <source>
        <dbReference type="SAM" id="Phobius"/>
    </source>
</evidence>
<evidence type="ECO:0000313" key="3">
    <source>
        <dbReference type="EMBL" id="PIR43884.1"/>
    </source>
</evidence>
<dbReference type="Gene3D" id="1.10.150.320">
    <property type="entry name" value="Photosystem II 12 kDa extrinsic protein"/>
    <property type="match status" value="1"/>
</dbReference>
<feature type="domain" description="Helix-hairpin-helix DNA-binding motif class 1" evidence="2">
    <location>
        <begin position="173"/>
        <end position="192"/>
    </location>
</feature>
<dbReference type="SUPFAM" id="SSF47781">
    <property type="entry name" value="RuvA domain 2-like"/>
    <property type="match status" value="1"/>
</dbReference>
<evidence type="ECO:0000259" key="2">
    <source>
        <dbReference type="SMART" id="SM00278"/>
    </source>
</evidence>
<proteinExistence type="predicted"/>
<keyword evidence="1" id="KW-1133">Transmembrane helix</keyword>
<feature type="transmembrane region" description="Helical" evidence="1">
    <location>
        <begin position="16"/>
        <end position="35"/>
    </location>
</feature>
<accession>A0A2H0RCV8</accession>
<evidence type="ECO:0000313" key="4">
    <source>
        <dbReference type="Proteomes" id="UP000230214"/>
    </source>
</evidence>
<dbReference type="SMART" id="SM00278">
    <property type="entry name" value="HhH1"/>
    <property type="match status" value="2"/>
</dbReference>
<protein>
    <recommendedName>
        <fullName evidence="2">Helix-hairpin-helix DNA-binding motif class 1 domain-containing protein</fullName>
    </recommendedName>
</protein>
<organism evidence="3 4">
    <name type="scientific">candidate division WWE3 bacterium CG10_big_fil_rev_8_21_14_0_10_32_10</name>
    <dbReference type="NCBI Taxonomy" id="1975090"/>
    <lineage>
        <taxon>Bacteria</taxon>
        <taxon>Katanobacteria</taxon>
    </lineage>
</organism>
<name>A0A2H0RCV8_UNCKA</name>
<feature type="domain" description="Helix-hairpin-helix DNA-binding motif class 1" evidence="2">
    <location>
        <begin position="143"/>
        <end position="162"/>
    </location>
</feature>
<dbReference type="InterPro" id="IPR003583">
    <property type="entry name" value="Hlx-hairpin-Hlx_DNA-bd_motif"/>
</dbReference>
<keyword evidence="1" id="KW-0472">Membrane</keyword>
<dbReference type="GO" id="GO:0006281">
    <property type="term" value="P:DNA repair"/>
    <property type="evidence" value="ECO:0007669"/>
    <property type="project" value="InterPro"/>
</dbReference>
<dbReference type="AlphaFoldDB" id="A0A2H0RCV8"/>
<reference evidence="3 4" key="1">
    <citation type="submission" date="2017-09" db="EMBL/GenBank/DDBJ databases">
        <title>Depth-based differentiation of microbial function through sediment-hosted aquifers and enrichment of novel symbionts in the deep terrestrial subsurface.</title>
        <authorList>
            <person name="Probst A.J."/>
            <person name="Ladd B."/>
            <person name="Jarett J.K."/>
            <person name="Geller-Mcgrath D.E."/>
            <person name="Sieber C.M."/>
            <person name="Emerson J.B."/>
            <person name="Anantharaman K."/>
            <person name="Thomas B.C."/>
            <person name="Malmstrom R."/>
            <person name="Stieglmeier M."/>
            <person name="Klingl A."/>
            <person name="Woyke T."/>
            <person name="Ryan C.M."/>
            <person name="Banfield J.F."/>
        </authorList>
    </citation>
    <scope>NUCLEOTIDE SEQUENCE [LARGE SCALE GENOMIC DNA]</scope>
    <source>
        <strain evidence="3">CG10_big_fil_rev_8_21_14_0_10_32_10</strain>
    </source>
</reference>